<name>A0A315YWE5_SEDFL</name>
<feature type="signal peptide" evidence="2">
    <location>
        <begin position="1"/>
        <end position="22"/>
    </location>
</feature>
<evidence type="ECO:0000256" key="1">
    <source>
        <dbReference type="SAM" id="Coils"/>
    </source>
</evidence>
<dbReference type="AlphaFoldDB" id="A0A315YWE5"/>
<dbReference type="OrthoDB" id="980097at2"/>
<evidence type="ECO:0000313" key="4">
    <source>
        <dbReference type="Proteomes" id="UP000245535"/>
    </source>
</evidence>
<feature type="chain" id="PRO_5016421476" description="Tetratricopeptide repeat protein" evidence="2">
    <location>
        <begin position="23"/>
        <end position="144"/>
    </location>
</feature>
<comment type="caution">
    <text evidence="3">The sequence shown here is derived from an EMBL/GenBank/DDBJ whole genome shotgun (WGS) entry which is preliminary data.</text>
</comment>
<keyword evidence="2" id="KW-0732">Signal</keyword>
<sequence>MKKFIATCVSVLLMFVSLSAFAEKTEKDWVKTLRKEVAAAKVSDWRTPAEAARICIEWKTNMNEAYVWLENSIAIKETALNMELKGDYLALNGLYDMAFEYYEKALLLRIDEGKNDFASVQQKIQKLNKERKTVLKQMKRRKKA</sequence>
<keyword evidence="1" id="KW-0175">Coiled coil</keyword>
<accession>A0A315YWE5</accession>
<dbReference type="Proteomes" id="UP000245535">
    <property type="component" value="Unassembled WGS sequence"/>
</dbReference>
<keyword evidence="4" id="KW-1185">Reference proteome</keyword>
<proteinExistence type="predicted"/>
<evidence type="ECO:0008006" key="5">
    <source>
        <dbReference type="Google" id="ProtNLM"/>
    </source>
</evidence>
<reference evidence="3 4" key="1">
    <citation type="submission" date="2018-03" db="EMBL/GenBank/DDBJ databases">
        <title>Genomic Encyclopedia of Archaeal and Bacterial Type Strains, Phase II (KMG-II): from individual species to whole genera.</title>
        <authorList>
            <person name="Goeker M."/>
        </authorList>
    </citation>
    <scope>NUCLEOTIDE SEQUENCE [LARGE SCALE GENOMIC DNA]</scope>
    <source>
        <strain evidence="3 4">DSM 28229</strain>
    </source>
</reference>
<protein>
    <recommendedName>
        <fullName evidence="5">Tetratricopeptide repeat protein</fullName>
    </recommendedName>
</protein>
<feature type="coiled-coil region" evidence="1">
    <location>
        <begin position="110"/>
        <end position="144"/>
    </location>
</feature>
<gene>
    <name evidence="3" type="ORF">BC781_11114</name>
</gene>
<organism evidence="3 4">
    <name type="scientific">Sediminitomix flava</name>
    <dbReference type="NCBI Taxonomy" id="379075"/>
    <lineage>
        <taxon>Bacteria</taxon>
        <taxon>Pseudomonadati</taxon>
        <taxon>Bacteroidota</taxon>
        <taxon>Cytophagia</taxon>
        <taxon>Cytophagales</taxon>
        <taxon>Flammeovirgaceae</taxon>
        <taxon>Sediminitomix</taxon>
    </lineage>
</organism>
<evidence type="ECO:0000256" key="2">
    <source>
        <dbReference type="SAM" id="SignalP"/>
    </source>
</evidence>
<evidence type="ECO:0000313" key="3">
    <source>
        <dbReference type="EMBL" id="PWJ34104.1"/>
    </source>
</evidence>
<dbReference type="EMBL" id="QGDO01000011">
    <property type="protein sequence ID" value="PWJ34104.1"/>
    <property type="molecule type" value="Genomic_DNA"/>
</dbReference>
<dbReference type="RefSeq" id="WP_146201772.1">
    <property type="nucleotide sequence ID" value="NZ_QGDO01000011.1"/>
</dbReference>